<dbReference type="SUPFAM" id="SSF109998">
    <property type="entry name" value="Triger factor/SurA peptide-binding domain-like"/>
    <property type="match status" value="1"/>
</dbReference>
<proteinExistence type="predicted"/>
<reference evidence="1" key="1">
    <citation type="submission" date="2020-10" db="EMBL/GenBank/DDBJ databases">
        <authorList>
            <person name="Gilroy R."/>
        </authorList>
    </citation>
    <scope>NUCLEOTIDE SEQUENCE</scope>
    <source>
        <strain evidence="1">ChiHjej9B8-7071</strain>
    </source>
</reference>
<dbReference type="Proteomes" id="UP000824258">
    <property type="component" value="Unassembled WGS sequence"/>
</dbReference>
<name>A0A9D1A7N1_9FIRM</name>
<dbReference type="InterPro" id="IPR027304">
    <property type="entry name" value="Trigger_fact/SurA_dom_sf"/>
</dbReference>
<evidence type="ECO:0000313" key="2">
    <source>
        <dbReference type="Proteomes" id="UP000824258"/>
    </source>
</evidence>
<evidence type="ECO:0000313" key="1">
    <source>
        <dbReference type="EMBL" id="HIR09796.1"/>
    </source>
</evidence>
<dbReference type="EMBL" id="DVGD01000162">
    <property type="protein sequence ID" value="HIR09796.1"/>
    <property type="molecule type" value="Genomic_DNA"/>
</dbReference>
<accession>A0A9D1A7N1</accession>
<sequence>MGTNSTKSLRAAAAVFAAVLLVLAGLGIYAASKNGMDDAVVVSEDFSLDNTQLAYFYWSEYFYFSGAYGDYLDGLVDFTKPLSQQAYNEDQSWEDYLLEETLTTVRETMAMVFEAETQGYTLSQEGQDELDAVLESFREAAETGGYETLDGYLQASYGSGANEASFTEYLGWSYLASEYADSLYEAIDPTEDEILAYYENHAGEYLENYGVTQDDPPVPAGVYLSFSAAAEAQTVYGTFLEGGATRELLDNLGAANQGKTGELSQVTPDAVGEAAADWFYDDSRQPGDHAVVEEEDGSAAICYYVAPGEEAYWHILAREDARHEAYQNTYLTISDRYTFYVNYDKVRLTPPEGLYEQAGQTGEEKESE</sequence>
<comment type="caution">
    <text evidence="1">The sequence shown here is derived from an EMBL/GenBank/DDBJ whole genome shotgun (WGS) entry which is preliminary data.</text>
</comment>
<protein>
    <submittedName>
        <fullName evidence="1">Uncharacterized protein</fullName>
    </submittedName>
</protein>
<organism evidence="1 2">
    <name type="scientific">Candidatus Avoscillospira stercoripullorum</name>
    <dbReference type="NCBI Taxonomy" id="2840709"/>
    <lineage>
        <taxon>Bacteria</taxon>
        <taxon>Bacillati</taxon>
        <taxon>Bacillota</taxon>
        <taxon>Clostridia</taxon>
        <taxon>Eubacteriales</taxon>
        <taxon>Oscillospiraceae</taxon>
        <taxon>Oscillospiraceae incertae sedis</taxon>
        <taxon>Candidatus Avoscillospira</taxon>
    </lineage>
</organism>
<reference evidence="1" key="2">
    <citation type="journal article" date="2021" name="PeerJ">
        <title>Extensive microbial diversity within the chicken gut microbiome revealed by metagenomics and culture.</title>
        <authorList>
            <person name="Gilroy R."/>
            <person name="Ravi A."/>
            <person name="Getino M."/>
            <person name="Pursley I."/>
            <person name="Horton D.L."/>
            <person name="Alikhan N.F."/>
            <person name="Baker D."/>
            <person name="Gharbi K."/>
            <person name="Hall N."/>
            <person name="Watson M."/>
            <person name="Adriaenssens E.M."/>
            <person name="Foster-Nyarko E."/>
            <person name="Jarju S."/>
            <person name="Secka A."/>
            <person name="Antonio M."/>
            <person name="Oren A."/>
            <person name="Chaudhuri R.R."/>
            <person name="La Ragione R."/>
            <person name="Hildebrand F."/>
            <person name="Pallen M.J."/>
        </authorList>
    </citation>
    <scope>NUCLEOTIDE SEQUENCE</scope>
    <source>
        <strain evidence="1">ChiHjej9B8-7071</strain>
    </source>
</reference>
<dbReference type="AlphaFoldDB" id="A0A9D1A7N1"/>
<gene>
    <name evidence="1" type="ORF">IAA70_05270</name>
</gene>